<dbReference type="Proteomes" id="UP001546774">
    <property type="component" value="Unassembled WGS sequence"/>
</dbReference>
<reference evidence="12" key="1">
    <citation type="submission" date="2024-03" db="EMBL/GenBank/DDBJ databases">
        <title>Human intestinal bacterial collection.</title>
        <authorList>
            <person name="Pauvert C."/>
            <person name="Hitch T.C.A."/>
            <person name="Clavel T."/>
        </authorList>
    </citation>
    <scope>NUCLEOTIDE SEQUENCE [LARGE SCALE GENOMIC DNA]</scope>
    <source>
        <strain evidence="12">CLA-AA-H89B</strain>
    </source>
</reference>
<protein>
    <recommendedName>
        <fullName evidence="11">Purine nucleoside phosphorylase</fullName>
    </recommendedName>
</protein>
<evidence type="ECO:0000256" key="6">
    <source>
        <dbReference type="ARBA" id="ARBA00022801"/>
    </source>
</evidence>
<comment type="catalytic activity">
    <reaction evidence="1">
        <text>inosine + phosphate = alpha-D-ribose 1-phosphate + hypoxanthine</text>
        <dbReference type="Rhea" id="RHEA:27646"/>
        <dbReference type="ChEBI" id="CHEBI:17368"/>
        <dbReference type="ChEBI" id="CHEBI:17596"/>
        <dbReference type="ChEBI" id="CHEBI:43474"/>
        <dbReference type="ChEBI" id="CHEBI:57720"/>
        <dbReference type="EC" id="2.4.2.1"/>
    </reaction>
    <physiologicalReaction direction="left-to-right" evidence="1">
        <dbReference type="Rhea" id="RHEA:27647"/>
    </physiologicalReaction>
</comment>
<evidence type="ECO:0000256" key="2">
    <source>
        <dbReference type="ARBA" id="ARBA00003215"/>
    </source>
</evidence>
<evidence type="ECO:0000313" key="12">
    <source>
        <dbReference type="EMBL" id="MEQ2554223.1"/>
    </source>
</evidence>
<keyword evidence="6" id="KW-0378">Hydrolase</keyword>
<dbReference type="Gene3D" id="3.60.140.10">
    <property type="entry name" value="CNF1/YfiH-like putative cysteine hydrolases"/>
    <property type="match status" value="1"/>
</dbReference>
<evidence type="ECO:0000256" key="1">
    <source>
        <dbReference type="ARBA" id="ARBA00000553"/>
    </source>
</evidence>
<comment type="catalytic activity">
    <reaction evidence="10">
        <text>S-methyl-5'-thioadenosine + phosphate = 5-(methylsulfanyl)-alpha-D-ribose 1-phosphate + adenine</text>
        <dbReference type="Rhea" id="RHEA:11852"/>
        <dbReference type="ChEBI" id="CHEBI:16708"/>
        <dbReference type="ChEBI" id="CHEBI:17509"/>
        <dbReference type="ChEBI" id="CHEBI:43474"/>
        <dbReference type="ChEBI" id="CHEBI:58533"/>
        <dbReference type="EC" id="2.4.2.28"/>
    </reaction>
    <physiologicalReaction direction="left-to-right" evidence="10">
        <dbReference type="Rhea" id="RHEA:11853"/>
    </physiologicalReaction>
</comment>
<dbReference type="Pfam" id="PF02578">
    <property type="entry name" value="Cu-oxidase_4"/>
    <property type="match status" value="1"/>
</dbReference>
<evidence type="ECO:0000256" key="4">
    <source>
        <dbReference type="ARBA" id="ARBA00022679"/>
    </source>
</evidence>
<proteinExistence type="inferred from homology"/>
<dbReference type="InterPro" id="IPR038371">
    <property type="entry name" value="Cu_polyphenol_OxRdtase_sf"/>
</dbReference>
<comment type="catalytic activity">
    <reaction evidence="9">
        <text>adenosine + phosphate = alpha-D-ribose 1-phosphate + adenine</text>
        <dbReference type="Rhea" id="RHEA:27642"/>
        <dbReference type="ChEBI" id="CHEBI:16335"/>
        <dbReference type="ChEBI" id="CHEBI:16708"/>
        <dbReference type="ChEBI" id="CHEBI:43474"/>
        <dbReference type="ChEBI" id="CHEBI:57720"/>
        <dbReference type="EC" id="2.4.2.1"/>
    </reaction>
    <physiologicalReaction direction="left-to-right" evidence="9">
        <dbReference type="Rhea" id="RHEA:27643"/>
    </physiologicalReaction>
</comment>
<gene>
    <name evidence="12" type="primary">pgeF</name>
    <name evidence="12" type="ORF">WMO37_04215</name>
</gene>
<dbReference type="NCBIfam" id="TIGR00726">
    <property type="entry name" value="peptidoglycan editing factor PgeF"/>
    <property type="match status" value="1"/>
</dbReference>
<name>A0ABV1H3F0_9FIRM</name>
<dbReference type="EMBL" id="JBBMFS010000002">
    <property type="protein sequence ID" value="MEQ2554223.1"/>
    <property type="molecule type" value="Genomic_DNA"/>
</dbReference>
<evidence type="ECO:0000256" key="10">
    <source>
        <dbReference type="ARBA" id="ARBA00049893"/>
    </source>
</evidence>
<comment type="catalytic activity">
    <reaction evidence="8">
        <text>adenosine + H2O + H(+) = inosine + NH4(+)</text>
        <dbReference type="Rhea" id="RHEA:24408"/>
        <dbReference type="ChEBI" id="CHEBI:15377"/>
        <dbReference type="ChEBI" id="CHEBI:15378"/>
        <dbReference type="ChEBI" id="CHEBI:16335"/>
        <dbReference type="ChEBI" id="CHEBI:17596"/>
        <dbReference type="ChEBI" id="CHEBI:28938"/>
        <dbReference type="EC" id="3.5.4.4"/>
    </reaction>
    <physiologicalReaction direction="left-to-right" evidence="8">
        <dbReference type="Rhea" id="RHEA:24409"/>
    </physiologicalReaction>
</comment>
<comment type="function">
    <text evidence="2">Purine nucleoside enzyme that catalyzes the phosphorolysis of adenosine and inosine nucleosides, yielding D-ribose 1-phosphate and the respective free bases, adenine and hypoxanthine. Also catalyzes the phosphorolysis of S-methyl-5'-thioadenosine into adenine and S-methyl-5-thio-alpha-D-ribose 1-phosphate. Also has adenosine deaminase activity.</text>
</comment>
<dbReference type="PANTHER" id="PTHR30616:SF2">
    <property type="entry name" value="PURINE NUCLEOSIDE PHOSPHORYLASE LACC1"/>
    <property type="match status" value="1"/>
</dbReference>
<evidence type="ECO:0000256" key="8">
    <source>
        <dbReference type="ARBA" id="ARBA00047989"/>
    </source>
</evidence>
<keyword evidence="7" id="KW-0862">Zinc</keyword>
<evidence type="ECO:0000256" key="9">
    <source>
        <dbReference type="ARBA" id="ARBA00048968"/>
    </source>
</evidence>
<comment type="caution">
    <text evidence="12">The sequence shown here is derived from an EMBL/GenBank/DDBJ whole genome shotgun (WGS) entry which is preliminary data.</text>
</comment>
<sequence length="302" mass="33849">MESLTWNKTDTDAVYAYMQEQERPAYMDTVRSVTAENGVPYLRFPMLESESFIEHGFSTRKGGVSTGIYESMNLTFNLEDDPENVSENFRRMAAALHTVPEKMVYSKQTHTTNVLKIEEHHKGMGIVRERDFDNIDGLVTNVPGICLVTSYADCIPLFFADSRDQCIGLSHSGWRGTVGNIAQVTVDALIREYNANPAYIKAVIGPGICRGCYEVSEDVAVQFQKKYLPQEAEHIVTPGKSVGKYQLDLQLANYYNLIHAGIHPEHIAVADVCTCCNSDLLFSHRATKGRRGILCGMMYIKE</sequence>
<dbReference type="InterPro" id="IPR003730">
    <property type="entry name" value="Cu_polyphenol_OxRdtase"/>
</dbReference>
<dbReference type="PANTHER" id="PTHR30616">
    <property type="entry name" value="UNCHARACTERIZED PROTEIN YFIH"/>
    <property type="match status" value="1"/>
</dbReference>
<accession>A0ABV1H3F0</accession>
<evidence type="ECO:0000256" key="11">
    <source>
        <dbReference type="RuleBase" id="RU361274"/>
    </source>
</evidence>
<keyword evidence="5" id="KW-0479">Metal-binding</keyword>
<evidence type="ECO:0000256" key="7">
    <source>
        <dbReference type="ARBA" id="ARBA00022833"/>
    </source>
</evidence>
<organism evidence="12 13">
    <name type="scientific">Lachnospira intestinalis</name>
    <dbReference type="NCBI Taxonomy" id="3133158"/>
    <lineage>
        <taxon>Bacteria</taxon>
        <taxon>Bacillati</taxon>
        <taxon>Bacillota</taxon>
        <taxon>Clostridia</taxon>
        <taxon>Lachnospirales</taxon>
        <taxon>Lachnospiraceae</taxon>
        <taxon>Lachnospira</taxon>
    </lineage>
</organism>
<dbReference type="InterPro" id="IPR011324">
    <property type="entry name" value="Cytotoxic_necrot_fac-like_cat"/>
</dbReference>
<dbReference type="CDD" id="cd16833">
    <property type="entry name" value="YfiH"/>
    <property type="match status" value="1"/>
</dbReference>
<evidence type="ECO:0000313" key="13">
    <source>
        <dbReference type="Proteomes" id="UP001546774"/>
    </source>
</evidence>
<evidence type="ECO:0000256" key="5">
    <source>
        <dbReference type="ARBA" id="ARBA00022723"/>
    </source>
</evidence>
<dbReference type="SUPFAM" id="SSF64438">
    <property type="entry name" value="CNF1/YfiH-like putative cysteine hydrolases"/>
    <property type="match status" value="1"/>
</dbReference>
<keyword evidence="4" id="KW-0808">Transferase</keyword>
<evidence type="ECO:0000256" key="3">
    <source>
        <dbReference type="ARBA" id="ARBA00007353"/>
    </source>
</evidence>
<keyword evidence="13" id="KW-1185">Reference proteome</keyword>
<comment type="similarity">
    <text evidence="3 11">Belongs to the purine nucleoside phosphorylase YfiH/LACC1 family.</text>
</comment>